<evidence type="ECO:0000256" key="8">
    <source>
        <dbReference type="ARBA" id="ARBA00022677"/>
    </source>
</evidence>
<evidence type="ECO:0000256" key="15">
    <source>
        <dbReference type="ARBA" id="ARBA00023140"/>
    </source>
</evidence>
<dbReference type="GO" id="GO:0005811">
    <property type="term" value="C:lipid droplet"/>
    <property type="evidence" value="ECO:0007669"/>
    <property type="project" value="UniProtKB-SubCell"/>
</dbReference>
<keyword evidence="14 20" id="KW-0472">Membrane</keyword>
<feature type="domain" description="AMP-dependent synthetase/ligase" evidence="21">
    <location>
        <begin position="173"/>
        <end position="472"/>
    </location>
</feature>
<proteinExistence type="inferred from homology"/>
<name>A0A2X0N326_9BASI</name>
<dbReference type="GO" id="GO:0004467">
    <property type="term" value="F:long-chain fatty acid-CoA ligase activity"/>
    <property type="evidence" value="ECO:0007669"/>
    <property type="project" value="TreeGrafter"/>
</dbReference>
<comment type="function">
    <text evidence="17">Acyl-CoA synthetase required for both the import of long chain fatty acids (LCFAs) (C14-C18) and the activation very long chain fatty acids (VLCFAs) (C20-C26) by esterification of the fatty acids into metabolically active CoA-thioesters for subsequent degradation or incorporation into phospholipids. The transport and fatty acyl-CoA synthetase activities are genetically separable and are thus independent activities. Esterifies VLCFAs in the peroxisome matrix. The VLCFAs are actively transported into peroxisomes by a PXA1-PXA2 heterodimeric transporter in the peroxisomal membrane.</text>
</comment>
<dbReference type="OrthoDB" id="288590at2759"/>
<dbReference type="GO" id="GO:0005524">
    <property type="term" value="F:ATP binding"/>
    <property type="evidence" value="ECO:0007669"/>
    <property type="project" value="UniProtKB-KW"/>
</dbReference>
<dbReference type="STRING" id="289078.A0A2X0N326"/>
<protein>
    <recommendedName>
        <fullName evidence="18">Very long-chain fatty acid transport protein</fullName>
    </recommendedName>
    <alternativeName>
        <fullName evidence="19">Very-long-chain acyl-CoA synthetase</fullName>
    </alternativeName>
</protein>
<dbReference type="InterPro" id="IPR000873">
    <property type="entry name" value="AMP-dep_synth/lig_dom"/>
</dbReference>
<keyword evidence="8" id="KW-0551">Lipid droplet</keyword>
<dbReference type="PROSITE" id="PS00455">
    <property type="entry name" value="AMP_BINDING"/>
    <property type="match status" value="1"/>
</dbReference>
<dbReference type="PANTHER" id="PTHR43107">
    <property type="entry name" value="LONG-CHAIN FATTY ACID TRANSPORT PROTEIN"/>
    <property type="match status" value="1"/>
</dbReference>
<dbReference type="Gene3D" id="3.40.50.12780">
    <property type="entry name" value="N-terminal domain of ligase-like"/>
    <property type="match status" value="1"/>
</dbReference>
<evidence type="ECO:0000313" key="23">
    <source>
        <dbReference type="Proteomes" id="UP000249723"/>
    </source>
</evidence>
<accession>A0A2X0N326</accession>
<keyword evidence="23" id="KW-1185">Reference proteome</keyword>
<keyword evidence="9 20" id="KW-0812">Transmembrane</keyword>
<dbReference type="PANTHER" id="PTHR43107:SF15">
    <property type="entry name" value="FATTY ACID TRANSPORT PROTEIN 3, ISOFORM A"/>
    <property type="match status" value="1"/>
</dbReference>
<keyword evidence="7" id="KW-0436">Ligase</keyword>
<dbReference type="GO" id="GO:0009898">
    <property type="term" value="C:cytoplasmic side of plasma membrane"/>
    <property type="evidence" value="ECO:0007669"/>
    <property type="project" value="TreeGrafter"/>
</dbReference>
<comment type="subcellular location">
    <subcellularLocation>
        <location evidence="3">Cell membrane</location>
        <topology evidence="3">Multi-pass membrane protein</topology>
    </subcellularLocation>
    <subcellularLocation>
        <location evidence="1">Lipid droplet</location>
    </subcellularLocation>
    <subcellularLocation>
        <location evidence="2">Peroxisome membrane</location>
        <topology evidence="2">Multi-pass membrane protein</topology>
    </subcellularLocation>
</comment>
<evidence type="ECO:0000256" key="3">
    <source>
        <dbReference type="ARBA" id="ARBA00004651"/>
    </source>
</evidence>
<evidence type="ECO:0000256" key="10">
    <source>
        <dbReference type="ARBA" id="ARBA00022741"/>
    </source>
</evidence>
<evidence type="ECO:0000256" key="12">
    <source>
        <dbReference type="ARBA" id="ARBA00022989"/>
    </source>
</evidence>
<evidence type="ECO:0000256" key="6">
    <source>
        <dbReference type="ARBA" id="ARBA00022475"/>
    </source>
</evidence>
<dbReference type="Gene3D" id="3.30.300.30">
    <property type="match status" value="1"/>
</dbReference>
<evidence type="ECO:0000256" key="14">
    <source>
        <dbReference type="ARBA" id="ARBA00023136"/>
    </source>
</evidence>
<evidence type="ECO:0000256" key="13">
    <source>
        <dbReference type="ARBA" id="ARBA00023055"/>
    </source>
</evidence>
<evidence type="ECO:0000259" key="21">
    <source>
        <dbReference type="Pfam" id="PF00501"/>
    </source>
</evidence>
<evidence type="ECO:0000256" key="18">
    <source>
        <dbReference type="ARBA" id="ARBA00068795"/>
    </source>
</evidence>
<evidence type="ECO:0000256" key="19">
    <source>
        <dbReference type="ARBA" id="ARBA00078285"/>
    </source>
</evidence>
<dbReference type="FunFam" id="3.30.300.30:FF:000020">
    <property type="entry name" value="Long-chain fatty acid transporter"/>
    <property type="match status" value="1"/>
</dbReference>
<dbReference type="GO" id="GO:0044539">
    <property type="term" value="P:long-chain fatty acid import into cell"/>
    <property type="evidence" value="ECO:0007669"/>
    <property type="project" value="TreeGrafter"/>
</dbReference>
<evidence type="ECO:0000313" key="22">
    <source>
        <dbReference type="EMBL" id="SDA01452.1"/>
    </source>
</evidence>
<reference evidence="23" key="1">
    <citation type="submission" date="2016-10" db="EMBL/GenBank/DDBJ databases">
        <authorList>
            <person name="Jeantristanb JTB J.-T."/>
            <person name="Ricardo R."/>
        </authorList>
    </citation>
    <scope>NUCLEOTIDE SEQUENCE [LARGE SCALE GENOMIC DNA]</scope>
</reference>
<organism evidence="22 23">
    <name type="scientific">Microbotryum saponariae</name>
    <dbReference type="NCBI Taxonomy" id="289078"/>
    <lineage>
        <taxon>Eukaryota</taxon>
        <taxon>Fungi</taxon>
        <taxon>Dikarya</taxon>
        <taxon>Basidiomycota</taxon>
        <taxon>Pucciniomycotina</taxon>
        <taxon>Microbotryomycetes</taxon>
        <taxon>Microbotryales</taxon>
        <taxon>Microbotryaceae</taxon>
        <taxon>Microbotryum</taxon>
    </lineage>
</organism>
<evidence type="ECO:0000256" key="20">
    <source>
        <dbReference type="SAM" id="Phobius"/>
    </source>
</evidence>
<keyword evidence="10" id="KW-0547">Nucleotide-binding</keyword>
<dbReference type="FunFam" id="3.40.50.12780:FF:000019">
    <property type="entry name" value="Long-chain fatty acid transporter"/>
    <property type="match status" value="1"/>
</dbReference>
<evidence type="ECO:0000256" key="16">
    <source>
        <dbReference type="ARBA" id="ARBA00051585"/>
    </source>
</evidence>
<keyword evidence="13" id="KW-0445">Lipid transport</keyword>
<dbReference type="SUPFAM" id="SSF56801">
    <property type="entry name" value="Acetyl-CoA synthetase-like"/>
    <property type="match status" value="1"/>
</dbReference>
<dbReference type="Pfam" id="PF00501">
    <property type="entry name" value="AMP-binding"/>
    <property type="match status" value="1"/>
</dbReference>
<evidence type="ECO:0000256" key="7">
    <source>
        <dbReference type="ARBA" id="ARBA00022598"/>
    </source>
</evidence>
<evidence type="ECO:0000256" key="17">
    <source>
        <dbReference type="ARBA" id="ARBA00060276"/>
    </source>
</evidence>
<evidence type="ECO:0000256" key="4">
    <source>
        <dbReference type="ARBA" id="ARBA00006432"/>
    </source>
</evidence>
<keyword evidence="5" id="KW-0813">Transport</keyword>
<dbReference type="GO" id="GO:0005324">
    <property type="term" value="F:long-chain fatty acid transmembrane transporter activity"/>
    <property type="evidence" value="ECO:0007669"/>
    <property type="project" value="TreeGrafter"/>
</dbReference>
<dbReference type="EMBL" id="FMWP01000116">
    <property type="protein sequence ID" value="SDA01452.1"/>
    <property type="molecule type" value="Genomic_DNA"/>
</dbReference>
<dbReference type="InterPro" id="IPR042099">
    <property type="entry name" value="ANL_N_sf"/>
</dbReference>
<keyword evidence="11" id="KW-0067">ATP-binding</keyword>
<evidence type="ECO:0000256" key="2">
    <source>
        <dbReference type="ARBA" id="ARBA00004585"/>
    </source>
</evidence>
<evidence type="ECO:0000256" key="5">
    <source>
        <dbReference type="ARBA" id="ARBA00022448"/>
    </source>
</evidence>
<gene>
    <name evidence="22" type="ORF">BZ3500_MVSOF-1268-A1-R1_CHR10-1G02680</name>
</gene>
<feature type="transmembrane region" description="Helical" evidence="20">
    <location>
        <begin position="61"/>
        <end position="91"/>
    </location>
</feature>
<evidence type="ECO:0000256" key="1">
    <source>
        <dbReference type="ARBA" id="ARBA00004502"/>
    </source>
</evidence>
<evidence type="ECO:0000256" key="9">
    <source>
        <dbReference type="ARBA" id="ARBA00022692"/>
    </source>
</evidence>
<keyword evidence="15" id="KW-0576">Peroxisome</keyword>
<comment type="similarity">
    <text evidence="4">Belongs to the ATP-dependent AMP-binding enzyme family.</text>
</comment>
<dbReference type="GO" id="GO:0005778">
    <property type="term" value="C:peroxisomal membrane"/>
    <property type="evidence" value="ECO:0007669"/>
    <property type="project" value="UniProtKB-SubCell"/>
</dbReference>
<keyword evidence="6" id="KW-1003">Cell membrane</keyword>
<dbReference type="InterPro" id="IPR045851">
    <property type="entry name" value="AMP-bd_C_sf"/>
</dbReference>
<dbReference type="InterPro" id="IPR020845">
    <property type="entry name" value="AMP-binding_CS"/>
</dbReference>
<feature type="transmembrane region" description="Helical" evidence="20">
    <location>
        <begin position="202"/>
        <end position="223"/>
    </location>
</feature>
<dbReference type="Proteomes" id="UP000249723">
    <property type="component" value="Unassembled WGS sequence"/>
</dbReference>
<evidence type="ECO:0000256" key="11">
    <source>
        <dbReference type="ARBA" id="ARBA00022840"/>
    </source>
</evidence>
<dbReference type="AlphaFoldDB" id="A0A2X0N326"/>
<comment type="catalytic activity">
    <reaction evidence="16">
        <text>a very long-chain fatty acid + ATP + CoA = a very long-chain fatty acyl-CoA + AMP + diphosphate</text>
        <dbReference type="Rhea" id="RHEA:54536"/>
        <dbReference type="ChEBI" id="CHEBI:30616"/>
        <dbReference type="ChEBI" id="CHEBI:33019"/>
        <dbReference type="ChEBI" id="CHEBI:57287"/>
        <dbReference type="ChEBI" id="CHEBI:58950"/>
        <dbReference type="ChEBI" id="CHEBI:138261"/>
        <dbReference type="ChEBI" id="CHEBI:456215"/>
    </reaction>
</comment>
<keyword evidence="12 20" id="KW-1133">Transmembrane helix</keyword>
<sequence>MPFESCPQDAFEGTQLELQLKRFVLLFPRPPLWPAPDRPDRCCCCCCSPAPRRNSGAHCRVAVVLVVIVAAVAVLPTLPVIAGGIAAAAYLDAKHFIAADLVKARALLDVTVSLKRNNARDRNSIYYIFNDNVAKLKDQECYVCENVRLTWGQVDKSKSSSTLDLVARILLVLANQFAHWLLSRGLKRGDTVALYMPNKPAFVIIFLACLAIDVVPAFINYNLEDDGLRHCVSVAKAQMIIYESTLSASIAGVAEALRQTNPRLQFVNWVDNFSSGGEKAGAVIKDSVTLNLPKALDHMSRDRIPDQQRSGLTWQSPACLIYTSGTTGLPKAAIVTHGRSATAFKMWTRINHFGTKTRIYTPMPLYHSTAMLLAIGAAWNAGATVIIGRKFSASTFWKDVRESNANVIQYVGEVLRYLLAVPPSALDKEHNVKLAYGNGCRPDVWNKFRDRFGVDVISEFFASSEGNGSLYNYNGNNFGAGAVGHEGTLARWARRGKQAIVKVDSLTEEPYRNEKGLCVRTDDDEPGELLCQIDPDSPFMSFAGYYGNDGATQKKIMRDVFSKGDAYFRTGDLLSRSKEGFYYFADRLGDTFRWKSENVSTTAVSEAMGAIVDEANVYGVLVPSHEGRAGCAAIPATSQVDFEKLSVHVQKVLPKYAQPLFIRIVQKMESTGTEKQLKVALRNEGIDPAKVSDPVYWLSGGKYKPFTKTEWESLQGGKVKL</sequence>